<dbReference type="EMBL" id="CP015079">
    <property type="protein sequence ID" value="ANH37567.1"/>
    <property type="molecule type" value="Genomic_DNA"/>
</dbReference>
<dbReference type="RefSeq" id="WP_068107251.1">
    <property type="nucleotide sequence ID" value="NZ_CP015079.1"/>
</dbReference>
<protein>
    <submittedName>
        <fullName evidence="1">Uncharacterized protein</fullName>
    </submittedName>
</protein>
<keyword evidence="2" id="KW-1185">Reference proteome</keyword>
<accession>A0A1A9GGZ2</accession>
<name>A0A1A9GGZ2_9ACTN</name>
<dbReference type="InterPro" id="IPR036689">
    <property type="entry name" value="ESAT-6-like_sf"/>
</dbReference>
<gene>
    <name evidence="1" type="ORF">I601_1125</name>
</gene>
<dbReference type="PATRIC" id="fig|1300347.3.peg.1126"/>
<dbReference type="AlphaFoldDB" id="A0A1A9GGZ2"/>
<evidence type="ECO:0000313" key="1">
    <source>
        <dbReference type="EMBL" id="ANH37567.1"/>
    </source>
</evidence>
<proteinExistence type="predicted"/>
<dbReference type="KEGG" id="ndk:I601_1125"/>
<dbReference type="STRING" id="1300347.I601_1125"/>
<dbReference type="OrthoDB" id="3775126at2"/>
<evidence type="ECO:0000313" key="2">
    <source>
        <dbReference type="Proteomes" id="UP000077868"/>
    </source>
</evidence>
<dbReference type="Proteomes" id="UP000077868">
    <property type="component" value="Chromosome"/>
</dbReference>
<dbReference type="SUPFAM" id="SSF140453">
    <property type="entry name" value="EsxAB dimer-like"/>
    <property type="match status" value="1"/>
</dbReference>
<reference evidence="1 2" key="1">
    <citation type="submission" date="2016-03" db="EMBL/GenBank/DDBJ databases">
        <title>Complete genome sequence of a soil Actinobacterium, Nocardioides dokdonensis FR1436.</title>
        <authorList>
            <person name="Kwon S.-K."/>
            <person name="Kim K."/>
            <person name="Kim J.F."/>
        </authorList>
    </citation>
    <scope>NUCLEOTIDE SEQUENCE [LARGE SCALE GENOMIC DNA]</scope>
    <source>
        <strain evidence="1 2">FR1436</strain>
    </source>
</reference>
<sequence length="363" mass="38010">MGQFDVHPSALNTFSGILSGGSDSVDLDRAFSTTAVGYVDSYSSVPHDAGDLFAEIYLANRNVVTHLEGIYPQVATILRRSAAALDTSAQVYRDTDTQVSAKADALWPGVAPHALDEAPSSRARVVDPASLLSATPSKDAPIPDMVHWVIDKAGWFSIAGLALKICSLFGLDPVKDLTQAVVGDYDELAQAGHAAEALAAFERQAAETIVVGLQQMTSQWSGVAADAATAYFHELANALGTHAAELDTLGEKYELLVQTCAQIAELLSGALANAIDQVLICVAELAAAGCLASVPGINVIISVIGAYQVWKTQQAVALFLKYTGSVTTAVESFLGLTTFIASAFRDGDIDSTFPTAPYANGAQ</sequence>
<organism evidence="1 2">
    <name type="scientific">Nocardioides dokdonensis FR1436</name>
    <dbReference type="NCBI Taxonomy" id="1300347"/>
    <lineage>
        <taxon>Bacteria</taxon>
        <taxon>Bacillati</taxon>
        <taxon>Actinomycetota</taxon>
        <taxon>Actinomycetes</taxon>
        <taxon>Propionibacteriales</taxon>
        <taxon>Nocardioidaceae</taxon>
        <taxon>Nocardioides</taxon>
    </lineage>
</organism>